<reference evidence="10 11" key="1">
    <citation type="submission" date="2023-11" db="EMBL/GenBank/DDBJ databases">
        <title>MicrobeMod: A computational toolkit for identifying prokaryotic methylation and restriction-modification with nanopore sequencing.</title>
        <authorList>
            <person name="Crits-Christoph A."/>
            <person name="Kang S.C."/>
            <person name="Lee H."/>
            <person name="Ostrov N."/>
        </authorList>
    </citation>
    <scope>NUCLEOTIDE SEQUENCE [LARGE SCALE GENOMIC DNA]</scope>
    <source>
        <strain evidence="10 11">ATCC 49870</strain>
    </source>
</reference>
<dbReference type="Proteomes" id="UP001327459">
    <property type="component" value="Chromosome"/>
</dbReference>
<feature type="transmembrane region" description="Helical" evidence="9">
    <location>
        <begin position="12"/>
        <end position="33"/>
    </location>
</feature>
<dbReference type="NCBIfam" id="TIGR04408">
    <property type="entry name" value="LptG_lptG"/>
    <property type="match status" value="1"/>
</dbReference>
<evidence type="ECO:0000256" key="9">
    <source>
        <dbReference type="SAM" id="Phobius"/>
    </source>
</evidence>
<comment type="subcellular location">
    <subcellularLocation>
        <location evidence="2">Cell membrane</location>
        <topology evidence="2">Multi-pass membrane protein</topology>
    </subcellularLocation>
</comment>
<evidence type="ECO:0000256" key="3">
    <source>
        <dbReference type="ARBA" id="ARBA00007725"/>
    </source>
</evidence>
<name>A0ABZ0YZX1_9GAMM</name>
<feature type="transmembrane region" description="Helical" evidence="9">
    <location>
        <begin position="59"/>
        <end position="81"/>
    </location>
</feature>
<evidence type="ECO:0000256" key="4">
    <source>
        <dbReference type="ARBA" id="ARBA00022475"/>
    </source>
</evidence>
<feature type="transmembrane region" description="Helical" evidence="9">
    <location>
        <begin position="305"/>
        <end position="326"/>
    </location>
</feature>
<protein>
    <submittedName>
        <fullName evidence="10">LPS export ABC transporter permease LptG</fullName>
    </submittedName>
</protein>
<evidence type="ECO:0000256" key="5">
    <source>
        <dbReference type="ARBA" id="ARBA00022692"/>
    </source>
</evidence>
<sequence>MNTLDRYLIRSVVTGGLAASAAFGVLILVFGMIDEFSKIGPGYTTFQAMRFVVMSTPGYLYELFPVTVLVGGLLSLGALAAHSELTVMRATGMSLLRLARPVLIAGVILAALGTVMGETIGAWGQAAANQMRAAATEKQVSTDLASGFWLREGDRIVNVERALVDGQLLGLRVFELGADGRPRRVLEATRAESLGGDRWRLEEVVDTRLSIETPAEPVAVERLGEDEMRLFDREVLEIAALNPRYMNVAQLSEYVAYLERNQLDASVYATAMWSRVVQPISVLAMLLVTLPFVFVAQRGGSAGRWLFIAILLGVAYMTLTQIVSALAPAYDISPILSTILPPALFSIAGVVALYRATPRVRRGTG</sequence>
<keyword evidence="4" id="KW-1003">Cell membrane</keyword>
<comment type="function">
    <text evidence="1">Part of the ABC transporter complex LptBFG involved in the translocation of lipopolysaccharide (LPS) from the inner membrane to the outer membrane.</text>
</comment>
<organism evidence="10 11">
    <name type="scientific">Guyparkeria halophila</name>
    <dbReference type="NCBI Taxonomy" id="47960"/>
    <lineage>
        <taxon>Bacteria</taxon>
        <taxon>Pseudomonadati</taxon>
        <taxon>Pseudomonadota</taxon>
        <taxon>Gammaproteobacteria</taxon>
        <taxon>Chromatiales</taxon>
        <taxon>Thioalkalibacteraceae</taxon>
        <taxon>Guyparkeria</taxon>
    </lineage>
</organism>
<evidence type="ECO:0000256" key="7">
    <source>
        <dbReference type="ARBA" id="ARBA00023136"/>
    </source>
</evidence>
<keyword evidence="6 9" id="KW-1133">Transmembrane helix</keyword>
<evidence type="ECO:0000313" key="11">
    <source>
        <dbReference type="Proteomes" id="UP001327459"/>
    </source>
</evidence>
<feature type="transmembrane region" description="Helical" evidence="9">
    <location>
        <begin position="332"/>
        <end position="354"/>
    </location>
</feature>
<feature type="transmembrane region" description="Helical" evidence="9">
    <location>
        <begin position="276"/>
        <end position="296"/>
    </location>
</feature>
<evidence type="ECO:0000256" key="6">
    <source>
        <dbReference type="ARBA" id="ARBA00022989"/>
    </source>
</evidence>
<dbReference type="PANTHER" id="PTHR33529:SF2">
    <property type="entry name" value="LIPOPOLYSACCHARIDE EXPORT SYSTEM PERMEASE PROTEIN LPTG"/>
    <property type="match status" value="1"/>
</dbReference>
<gene>
    <name evidence="10" type="primary">lptG</name>
    <name evidence="10" type="ORF">SR882_04020</name>
</gene>
<keyword evidence="7 9" id="KW-0472">Membrane</keyword>
<comment type="similarity">
    <text evidence="3">Belongs to the LptF/LptG family.</text>
</comment>
<dbReference type="Pfam" id="PF03739">
    <property type="entry name" value="LptF_LptG"/>
    <property type="match status" value="1"/>
</dbReference>
<dbReference type="EMBL" id="CP140153">
    <property type="protein sequence ID" value="WQH17079.1"/>
    <property type="molecule type" value="Genomic_DNA"/>
</dbReference>
<keyword evidence="11" id="KW-1185">Reference proteome</keyword>
<keyword evidence="5 9" id="KW-0812">Transmembrane</keyword>
<dbReference type="InterPro" id="IPR030923">
    <property type="entry name" value="LptG"/>
</dbReference>
<comment type="subunit">
    <text evidence="8">Component of the lipopolysaccharide transport and assembly complex. The LptBFG transporter is composed of two ATP-binding proteins (LptB) and two transmembrane proteins (LptF and LptG).</text>
</comment>
<dbReference type="PANTHER" id="PTHR33529">
    <property type="entry name" value="SLR0882 PROTEIN-RELATED"/>
    <property type="match status" value="1"/>
</dbReference>
<evidence type="ECO:0000256" key="2">
    <source>
        <dbReference type="ARBA" id="ARBA00004651"/>
    </source>
</evidence>
<evidence type="ECO:0000313" key="10">
    <source>
        <dbReference type="EMBL" id="WQH17079.1"/>
    </source>
</evidence>
<dbReference type="InterPro" id="IPR005495">
    <property type="entry name" value="LptG/LptF_permease"/>
</dbReference>
<feature type="transmembrane region" description="Helical" evidence="9">
    <location>
        <begin position="102"/>
        <end position="123"/>
    </location>
</feature>
<evidence type="ECO:0000256" key="8">
    <source>
        <dbReference type="ARBA" id="ARBA00026081"/>
    </source>
</evidence>
<evidence type="ECO:0000256" key="1">
    <source>
        <dbReference type="ARBA" id="ARBA00002265"/>
    </source>
</evidence>
<proteinExistence type="inferred from homology"/>
<accession>A0ABZ0YZX1</accession>
<dbReference type="RefSeq" id="WP_322522061.1">
    <property type="nucleotide sequence ID" value="NZ_CP140153.1"/>
</dbReference>